<evidence type="ECO:0000313" key="1">
    <source>
        <dbReference type="EMBL" id="MDT0344038.1"/>
    </source>
</evidence>
<keyword evidence="2" id="KW-1185">Reference proteome</keyword>
<gene>
    <name evidence="1" type="ORF">RM590_15635</name>
</gene>
<comment type="caution">
    <text evidence="1">The sequence shown here is derived from an EMBL/GenBank/DDBJ whole genome shotgun (WGS) entry which is preliminary data.</text>
</comment>
<protein>
    <submittedName>
        <fullName evidence="1">Uncharacterized protein</fullName>
    </submittedName>
</protein>
<evidence type="ECO:0000313" key="2">
    <source>
        <dbReference type="Proteomes" id="UP001183246"/>
    </source>
</evidence>
<organism evidence="1 2">
    <name type="scientific">Streptomyces litchfieldiae</name>
    <dbReference type="NCBI Taxonomy" id="3075543"/>
    <lineage>
        <taxon>Bacteria</taxon>
        <taxon>Bacillati</taxon>
        <taxon>Actinomycetota</taxon>
        <taxon>Actinomycetes</taxon>
        <taxon>Kitasatosporales</taxon>
        <taxon>Streptomycetaceae</taxon>
        <taxon>Streptomyces</taxon>
    </lineage>
</organism>
<dbReference type="Proteomes" id="UP001183246">
    <property type="component" value="Unassembled WGS sequence"/>
</dbReference>
<dbReference type="EMBL" id="JAVREL010000008">
    <property type="protein sequence ID" value="MDT0344038.1"/>
    <property type="molecule type" value="Genomic_DNA"/>
</dbReference>
<sequence length="58" mass="6192">MASRLVVFSRATLPEQVVASESRRGAAGEFDGELFGWPGRFAAFRPHAVLAKASDAAE</sequence>
<reference evidence="2" key="1">
    <citation type="submission" date="2023-07" db="EMBL/GenBank/DDBJ databases">
        <title>30 novel species of actinomycetes from the DSMZ collection.</title>
        <authorList>
            <person name="Nouioui I."/>
        </authorList>
    </citation>
    <scope>NUCLEOTIDE SEQUENCE [LARGE SCALE GENOMIC DNA]</scope>
    <source>
        <strain evidence="2">DSM 44938</strain>
    </source>
</reference>
<accession>A0ABU2MRQ3</accession>
<name>A0ABU2MRQ3_9ACTN</name>
<dbReference type="RefSeq" id="WP_311705172.1">
    <property type="nucleotide sequence ID" value="NZ_JAVREL010000008.1"/>
</dbReference>
<proteinExistence type="predicted"/>